<feature type="transmembrane region" description="Helical" evidence="17">
    <location>
        <begin position="213"/>
        <end position="231"/>
    </location>
</feature>
<evidence type="ECO:0000256" key="11">
    <source>
        <dbReference type="ARBA" id="ARBA00022842"/>
    </source>
</evidence>
<dbReference type="PANTHER" id="PTHR13872">
    <property type="entry name" value="DOLICHYL-DIPHOSPHOOLIGOSACCHARIDE--PROTEIN GLYCOSYLTRANSFERASE SUBUNIT"/>
    <property type="match status" value="1"/>
</dbReference>
<dbReference type="GO" id="GO:0012505">
    <property type="term" value="C:endomembrane system"/>
    <property type="evidence" value="ECO:0007669"/>
    <property type="project" value="UniProtKB-SubCell"/>
</dbReference>
<dbReference type="OrthoDB" id="10261066at2759"/>
<gene>
    <name evidence="21" type="primary">Aste57867_3</name>
    <name evidence="20" type="ORF">As57867_000003</name>
    <name evidence="21" type="ORF">ASTE57867_3</name>
</gene>
<evidence type="ECO:0000256" key="14">
    <source>
        <dbReference type="ARBA" id="ARBA00023211"/>
    </source>
</evidence>
<comment type="catalytic activity">
    <reaction evidence="15">
        <text>a di-trans,poly-cis-dolichyl diphosphooligosaccharide + L-asparaginyl-[protein] = N(4)-(oligosaccharide-(1-&gt;4)-N-acetyl-beta-D-glucosaminyl-(1-&gt;4)-N-acetyl-beta-D-glucosaminyl)-L-asparaginyl-[protein] + a di-trans,poly-cis-dolichyl diphosphate + H(+)</text>
        <dbReference type="Rhea" id="RHEA:22980"/>
        <dbReference type="Rhea" id="RHEA-COMP:12804"/>
        <dbReference type="Rhea" id="RHEA-COMP:12805"/>
        <dbReference type="Rhea" id="RHEA-COMP:19506"/>
        <dbReference type="Rhea" id="RHEA-COMP:19509"/>
        <dbReference type="ChEBI" id="CHEBI:15378"/>
        <dbReference type="ChEBI" id="CHEBI:50347"/>
        <dbReference type="ChEBI" id="CHEBI:57497"/>
        <dbReference type="ChEBI" id="CHEBI:57570"/>
        <dbReference type="ChEBI" id="CHEBI:132529"/>
        <dbReference type="EC" id="2.4.99.18"/>
    </reaction>
</comment>
<dbReference type="GO" id="GO:0004579">
    <property type="term" value="F:dolichyl-diphosphooligosaccharide-protein glycotransferase activity"/>
    <property type="evidence" value="ECO:0007669"/>
    <property type="project" value="UniProtKB-EC"/>
</dbReference>
<keyword evidence="12 17" id="KW-1133">Transmembrane helix</keyword>
<evidence type="ECO:0000256" key="9">
    <source>
        <dbReference type="ARBA" id="ARBA00022692"/>
    </source>
</evidence>
<feature type="transmembrane region" description="Helical" evidence="17">
    <location>
        <begin position="484"/>
        <end position="506"/>
    </location>
</feature>
<keyword evidence="11" id="KW-0460">Magnesium</keyword>
<dbReference type="EMBL" id="CAADRA010000001">
    <property type="protein sequence ID" value="VFT77229.1"/>
    <property type="molecule type" value="Genomic_DNA"/>
</dbReference>
<keyword evidence="8" id="KW-0808">Transferase</keyword>
<reference evidence="21 22" key="1">
    <citation type="submission" date="2019-03" db="EMBL/GenBank/DDBJ databases">
        <authorList>
            <person name="Gaulin E."/>
            <person name="Dumas B."/>
        </authorList>
    </citation>
    <scope>NUCLEOTIDE SEQUENCE [LARGE SCALE GENOMIC DNA]</scope>
    <source>
        <strain evidence="21">CBS 568.67</strain>
    </source>
</reference>
<dbReference type="PANTHER" id="PTHR13872:SF1">
    <property type="entry name" value="DOLICHYL-DIPHOSPHOOLIGOSACCHARIDE--PROTEIN GLYCOSYLTRANSFERASE SUBUNIT STT3B"/>
    <property type="match status" value="1"/>
</dbReference>
<sequence length="879" mass="96256">MAKPRPVAESASKHEEDTYPASSTIDGSVQDQSSFVFGVPVESPAGFDIEDSSSPLASLVKYGLLALICVLSFAIRLFSVVRYESVIHEFDPYFNYRTTKYLASEGVVEFLDWFDDRAWYPLGRIIGGTIYPGLMATAASLYWLLNAFHISINVRNTCVFVAPVFAATTAIATYLLTKQVTRRSSASLMAAALVGVVPSYISRSVGGSYDNEAVAISALLVVFSLWVKAVHTGSMFWSAACALAYFYMVAAWGGYVFIINLLPIYVLVMLVAGRYSPRLYVAYSTFYVLGSILAMQIPYVGFNVIKQAECAGSHGVFALLQVVAFVQWVRGVVSAAAFRHLVMVCGGTLITGVVAALVLLQVLGRVQWTGRSLTLLDPTYASKYVPIIASVSEHQPTTWTSFFFDLHMLVPLAPVGLFFLYKNLTDGGIFVILYGTVAWYFAGVMVRLMLPLAPVACILAAIGLSSTLRKFMGLLHRATDGGGNAVVHAGVSMVVVMLTTLLLLSYQFHAAYVSSMAYSSPSIVVESGRDPHGNRVVYDDYREAYFWLRQNTRADAKVLAWWDYGYQLSAMANRTVLVDNNTWNNTHIATVGRALASSEEAAAPIFKSLDVDYVLVVFGGYAAYASDDMNKFLWPVRIGSGVFDEMPPEREYLSSAGAFDIGPDGAAALHQSVAYKLCYYQFSHVQTDAKHPPGYDRARNAQVGVENIVLTHLEEAFTSEHWIVRIYKVKNEPNVQPATDQLELQRQAAVAPRDAKQKSDHTRFVGCVTGEDMLAHDRVYSGGATGANYHLALHHAKASQKRYMAIARVGNEGHAFAFDKLHVAEKAFDGNGAGCNRPCMDSQAHFCGCADGGCIDTNAKAGAGQEHIRRWAVYERDEV</sequence>
<keyword evidence="13 17" id="KW-0472">Membrane</keyword>
<feature type="transmembrane region" description="Helical" evidence="17">
    <location>
        <begin position="125"/>
        <end position="145"/>
    </location>
</feature>
<feature type="transmembrane region" description="Helical" evidence="17">
    <location>
        <begin position="452"/>
        <end position="472"/>
    </location>
</feature>
<comment type="cofactor">
    <cofactor evidence="1">
        <name>Mn(2+)</name>
        <dbReference type="ChEBI" id="CHEBI:29035"/>
    </cofactor>
</comment>
<evidence type="ECO:0000256" key="6">
    <source>
        <dbReference type="ARBA" id="ARBA00012605"/>
    </source>
</evidence>
<comment type="cofactor">
    <cofactor evidence="2">
        <name>Mg(2+)</name>
        <dbReference type="ChEBI" id="CHEBI:18420"/>
    </cofactor>
</comment>
<feature type="transmembrane region" description="Helical" evidence="17">
    <location>
        <begin position="280"/>
        <end position="299"/>
    </location>
</feature>
<dbReference type="Pfam" id="PF21436">
    <property type="entry name" value="STT3-PglB_core"/>
    <property type="match status" value="1"/>
</dbReference>
<evidence type="ECO:0000256" key="17">
    <source>
        <dbReference type="SAM" id="Phobius"/>
    </source>
</evidence>
<feature type="domain" description="Oligosaccharyl transferase STT3 N-terminal" evidence="18">
    <location>
        <begin position="65"/>
        <end position="460"/>
    </location>
</feature>
<comment type="similarity">
    <text evidence="5">Belongs to the STT3 family.</text>
</comment>
<keyword evidence="9 17" id="KW-0812">Transmembrane</keyword>
<organism evidence="21 22">
    <name type="scientific">Aphanomyces stellatus</name>
    <dbReference type="NCBI Taxonomy" id="120398"/>
    <lineage>
        <taxon>Eukaryota</taxon>
        <taxon>Sar</taxon>
        <taxon>Stramenopiles</taxon>
        <taxon>Oomycota</taxon>
        <taxon>Saprolegniomycetes</taxon>
        <taxon>Saprolegniales</taxon>
        <taxon>Verrucalvaceae</taxon>
        <taxon>Aphanomyces</taxon>
    </lineage>
</organism>
<keyword evidence="22" id="KW-1185">Reference proteome</keyword>
<feature type="transmembrane region" description="Helical" evidence="17">
    <location>
        <begin position="183"/>
        <end position="201"/>
    </location>
</feature>
<evidence type="ECO:0000256" key="1">
    <source>
        <dbReference type="ARBA" id="ARBA00001936"/>
    </source>
</evidence>
<name>A0A485K1P2_9STRA</name>
<feature type="transmembrane region" description="Helical" evidence="17">
    <location>
        <begin position="243"/>
        <end position="268"/>
    </location>
</feature>
<dbReference type="InterPro" id="IPR003674">
    <property type="entry name" value="Oligo_trans_STT3"/>
</dbReference>
<feature type="transmembrane region" description="Helical" evidence="17">
    <location>
        <begin position="62"/>
        <end position="81"/>
    </location>
</feature>
<feature type="transmembrane region" description="Helical" evidence="17">
    <location>
        <begin position="311"/>
        <end position="329"/>
    </location>
</feature>
<accession>A0A485K1P2</accession>
<feature type="transmembrane region" description="Helical" evidence="17">
    <location>
        <begin position="341"/>
        <end position="363"/>
    </location>
</feature>
<dbReference type="EMBL" id="VJMH01000001">
    <property type="protein sequence ID" value="KAF0720808.1"/>
    <property type="molecule type" value="Genomic_DNA"/>
</dbReference>
<evidence type="ECO:0000256" key="12">
    <source>
        <dbReference type="ARBA" id="ARBA00022989"/>
    </source>
</evidence>
<dbReference type="GO" id="GO:0046872">
    <property type="term" value="F:metal ion binding"/>
    <property type="evidence" value="ECO:0007669"/>
    <property type="project" value="UniProtKB-KW"/>
</dbReference>
<evidence type="ECO:0000259" key="19">
    <source>
        <dbReference type="Pfam" id="PF21436"/>
    </source>
</evidence>
<evidence type="ECO:0000256" key="5">
    <source>
        <dbReference type="ARBA" id="ARBA00010810"/>
    </source>
</evidence>
<dbReference type="InterPro" id="IPR048307">
    <property type="entry name" value="STT3_N"/>
</dbReference>
<dbReference type="GO" id="GO:0016020">
    <property type="term" value="C:membrane"/>
    <property type="evidence" value="ECO:0007669"/>
    <property type="project" value="InterPro"/>
</dbReference>
<evidence type="ECO:0000259" key="18">
    <source>
        <dbReference type="Pfam" id="PF02516"/>
    </source>
</evidence>
<feature type="transmembrane region" description="Helical" evidence="17">
    <location>
        <begin position="402"/>
        <end position="421"/>
    </location>
</feature>
<evidence type="ECO:0000256" key="2">
    <source>
        <dbReference type="ARBA" id="ARBA00001946"/>
    </source>
</evidence>
<feature type="region of interest" description="Disordered" evidence="16">
    <location>
        <begin position="1"/>
        <end position="27"/>
    </location>
</feature>
<dbReference type="Gene3D" id="3.40.50.12610">
    <property type="match status" value="1"/>
</dbReference>
<evidence type="ECO:0000256" key="13">
    <source>
        <dbReference type="ARBA" id="ARBA00023136"/>
    </source>
</evidence>
<dbReference type="EC" id="2.4.99.18" evidence="6"/>
<evidence type="ECO:0000256" key="3">
    <source>
        <dbReference type="ARBA" id="ARBA00004127"/>
    </source>
</evidence>
<feature type="domain" description="STT3/PglB/AglB core" evidence="19">
    <location>
        <begin position="557"/>
        <end position="617"/>
    </location>
</feature>
<evidence type="ECO:0000256" key="16">
    <source>
        <dbReference type="SAM" id="MobiDB-lite"/>
    </source>
</evidence>
<reference evidence="20" key="2">
    <citation type="submission" date="2019-06" db="EMBL/GenBank/DDBJ databases">
        <title>Genomics analysis of Aphanomyces spp. identifies a new class of oomycete effector associated with host adaptation.</title>
        <authorList>
            <person name="Gaulin E."/>
        </authorList>
    </citation>
    <scope>NUCLEOTIDE SEQUENCE</scope>
    <source>
        <strain evidence="20">CBS 578.67</strain>
    </source>
</reference>
<evidence type="ECO:0000313" key="22">
    <source>
        <dbReference type="Proteomes" id="UP000332933"/>
    </source>
</evidence>
<dbReference type="AlphaFoldDB" id="A0A485K1P2"/>
<comment type="subcellular location">
    <subcellularLocation>
        <location evidence="3">Endomembrane system</location>
        <topology evidence="3">Multi-pass membrane protein</topology>
    </subcellularLocation>
</comment>
<dbReference type="Pfam" id="PF02516">
    <property type="entry name" value="STT3"/>
    <property type="match status" value="1"/>
</dbReference>
<protein>
    <recommendedName>
        <fullName evidence="6">dolichyl-diphosphooligosaccharide--protein glycotransferase</fullName>
        <ecNumber evidence="6">2.4.99.18</ecNumber>
    </recommendedName>
</protein>
<evidence type="ECO:0000256" key="7">
    <source>
        <dbReference type="ARBA" id="ARBA00022676"/>
    </source>
</evidence>
<feature type="transmembrane region" description="Helical" evidence="17">
    <location>
        <begin position="428"/>
        <end position="446"/>
    </location>
</feature>
<evidence type="ECO:0000256" key="15">
    <source>
        <dbReference type="ARBA" id="ARBA00048829"/>
    </source>
</evidence>
<evidence type="ECO:0000313" key="20">
    <source>
        <dbReference type="EMBL" id="KAF0720808.1"/>
    </source>
</evidence>
<evidence type="ECO:0000256" key="4">
    <source>
        <dbReference type="ARBA" id="ARBA00004922"/>
    </source>
</evidence>
<keyword evidence="7" id="KW-0328">Glycosyltransferase</keyword>
<proteinExistence type="inferred from homology"/>
<evidence type="ECO:0000256" key="8">
    <source>
        <dbReference type="ARBA" id="ARBA00022679"/>
    </source>
</evidence>
<evidence type="ECO:0000256" key="10">
    <source>
        <dbReference type="ARBA" id="ARBA00022723"/>
    </source>
</evidence>
<dbReference type="UniPathway" id="UPA00378"/>
<dbReference type="InterPro" id="IPR048999">
    <property type="entry name" value="STT3-PglB_core"/>
</dbReference>
<comment type="pathway">
    <text evidence="4">Protein modification; protein glycosylation.</text>
</comment>
<evidence type="ECO:0000313" key="21">
    <source>
        <dbReference type="EMBL" id="VFT77229.1"/>
    </source>
</evidence>
<dbReference type="Proteomes" id="UP000332933">
    <property type="component" value="Unassembled WGS sequence"/>
</dbReference>
<keyword evidence="10" id="KW-0479">Metal-binding</keyword>
<keyword evidence="14" id="KW-0464">Manganese</keyword>
<feature type="transmembrane region" description="Helical" evidence="17">
    <location>
        <begin position="157"/>
        <end position="177"/>
    </location>
</feature>